<keyword evidence="3" id="KW-1185">Reference proteome</keyword>
<dbReference type="PANTHER" id="PTHR48050">
    <property type="entry name" value="STEROL 3-BETA-GLUCOSYLTRANSFERASE"/>
    <property type="match status" value="1"/>
</dbReference>
<reference evidence="2 3" key="1">
    <citation type="submission" date="2024-06" db="EMBL/GenBank/DDBJ databases">
        <title>Complete genome of Phlyctema vagabunda strain 19-DSS-EL-015.</title>
        <authorList>
            <person name="Fiorenzani C."/>
        </authorList>
    </citation>
    <scope>NUCLEOTIDE SEQUENCE [LARGE SCALE GENOMIC DNA]</scope>
    <source>
        <strain evidence="2 3">19-DSS-EL-015</strain>
    </source>
</reference>
<dbReference type="EMBL" id="JBFCZG010000001">
    <property type="protein sequence ID" value="KAL3427603.1"/>
    <property type="molecule type" value="Genomic_DNA"/>
</dbReference>
<dbReference type="InterPro" id="IPR050426">
    <property type="entry name" value="Glycosyltransferase_28"/>
</dbReference>
<gene>
    <name evidence="2" type="ORF">PVAG01_01112</name>
</gene>
<evidence type="ECO:0000256" key="1">
    <source>
        <dbReference type="ARBA" id="ARBA00022679"/>
    </source>
</evidence>
<dbReference type="PANTHER" id="PTHR48050:SF27">
    <property type="entry name" value="GLUCOSYLTRANSFERASE, PUTATIVE (AFU_ORTHOLOGUE AFUA_7G04880)-RELATED"/>
    <property type="match status" value="1"/>
</dbReference>
<dbReference type="CDD" id="cd03784">
    <property type="entry name" value="GT1_Gtf-like"/>
    <property type="match status" value="1"/>
</dbReference>
<accession>A0ABR4PW63</accession>
<dbReference type="SUPFAM" id="SSF53756">
    <property type="entry name" value="UDP-Glycosyltransferase/glycogen phosphorylase"/>
    <property type="match status" value="2"/>
</dbReference>
<comment type="caution">
    <text evidence="2">The sequence shown here is derived from an EMBL/GenBank/DDBJ whole genome shotgun (WGS) entry which is preliminary data.</text>
</comment>
<organism evidence="2 3">
    <name type="scientific">Phlyctema vagabunda</name>
    <dbReference type="NCBI Taxonomy" id="108571"/>
    <lineage>
        <taxon>Eukaryota</taxon>
        <taxon>Fungi</taxon>
        <taxon>Dikarya</taxon>
        <taxon>Ascomycota</taxon>
        <taxon>Pezizomycotina</taxon>
        <taxon>Leotiomycetes</taxon>
        <taxon>Helotiales</taxon>
        <taxon>Dermateaceae</taxon>
        <taxon>Phlyctema</taxon>
    </lineage>
</organism>
<protein>
    <submittedName>
        <fullName evidence="2">Sterol glucosyltransferase</fullName>
    </submittedName>
</protein>
<evidence type="ECO:0000313" key="2">
    <source>
        <dbReference type="EMBL" id="KAL3427603.1"/>
    </source>
</evidence>
<dbReference type="Proteomes" id="UP001629113">
    <property type="component" value="Unassembled WGS sequence"/>
</dbReference>
<proteinExistence type="predicted"/>
<dbReference type="Gene3D" id="3.40.50.2000">
    <property type="entry name" value="Glycogen Phosphorylase B"/>
    <property type="match status" value="2"/>
</dbReference>
<keyword evidence="1" id="KW-0808">Transferase</keyword>
<evidence type="ECO:0000313" key="3">
    <source>
        <dbReference type="Proteomes" id="UP001629113"/>
    </source>
</evidence>
<dbReference type="InterPro" id="IPR002213">
    <property type="entry name" value="UDP_glucos_trans"/>
</dbReference>
<name>A0ABR4PW63_9HELO</name>
<sequence length="480" mass="52780">MVRNPSIIPTFNTLVSGEIGRKRKMIYTMLNGCWESCIAPDAASTIPFVAGAIIADPPSFAHIHYTQALSVPLHLMFTMPWSPTRAFPHPLANMQSGQTDPQTVNYLSYGLVDIMTWQGLSDVINLWRRRALSLEAVPAMAGPGLAETLKVPFIYCWSPALIPKPRDRPSYIDIFGFFFRKENPYTPDKELADFLSAGPRPIYIGFGSIAMDDAAKMTDILQQTVKECDNGCSSMYRLSFTMVEQGQRHVVYGMDVQQQSSLSSASRSSLDSDSNMRTWGTNPRIQPFWANMVAAAGAGPRPISYKTLDSAKLTAAIRLCLAPETASAAKSIASRMRNETGVREAAQSFHRHLPVETLKCDLLEGQNASFTYGMYDRITGIVTQPMNGAKKDGALGFAKGLAKGFIGIITKPGAAMFGLVAYPAMGFYKSMHHNKLSPAQAQILHARQMLSAYTNEYMPVQDDEASQIILSFENQSLKNG</sequence>